<dbReference type="PROSITE" id="PS51228">
    <property type="entry name" value="ACB_2"/>
    <property type="match status" value="1"/>
</dbReference>
<dbReference type="Proteomes" id="UP000298663">
    <property type="component" value="Unassembled WGS sequence"/>
</dbReference>
<proteinExistence type="predicted"/>
<dbReference type="PRINTS" id="PR00689">
    <property type="entry name" value="ACOABINDINGP"/>
</dbReference>
<dbReference type="PANTHER" id="PTHR23310:SF127">
    <property type="entry name" value="ACB DOMAIN-CONTAINING PROTEIN"/>
    <property type="match status" value="1"/>
</dbReference>
<dbReference type="EMBL" id="AZBU02000008">
    <property type="protein sequence ID" value="TKR67357.1"/>
    <property type="molecule type" value="Genomic_DNA"/>
</dbReference>
<evidence type="ECO:0000313" key="3">
    <source>
        <dbReference type="EMBL" id="TKR67357.1"/>
    </source>
</evidence>
<evidence type="ECO:0000313" key="4">
    <source>
        <dbReference type="Proteomes" id="UP000298663"/>
    </source>
</evidence>
<gene>
    <name evidence="3" type="ORF">L596_023521</name>
</gene>
<dbReference type="PANTHER" id="PTHR23310">
    <property type="entry name" value="ACYL-COA-BINDING PROTEIN, ACBP"/>
    <property type="match status" value="1"/>
</dbReference>
<comment type="caution">
    <text evidence="3">The sequence shown here is derived from an EMBL/GenBank/DDBJ whole genome shotgun (WGS) entry which is preliminary data.</text>
</comment>
<dbReference type="AlphaFoldDB" id="A0A4U5MDW0"/>
<dbReference type="InterPro" id="IPR000582">
    <property type="entry name" value="Acyl-CoA-binding_protein"/>
</dbReference>
<dbReference type="STRING" id="34508.A0A4U5MDW0"/>
<sequence>MSSGVSADDLFSAAVGVVHNLPLTGPVKITNEEKLAYYGLYKHATEGPCSRPKPGLMDIIEAFKWDAWNRLRETSQNEAKQRYADLTREKIRKANREFKMQDWMGHEDWNRLEPILLPKLRLLVPELVDKYEVARSEVIPSDPEPRGRRSMLGQKSA</sequence>
<feature type="domain" description="ACB" evidence="2">
    <location>
        <begin position="7"/>
        <end position="96"/>
    </location>
</feature>
<dbReference type="GO" id="GO:0006631">
    <property type="term" value="P:fatty acid metabolic process"/>
    <property type="evidence" value="ECO:0007669"/>
    <property type="project" value="TreeGrafter"/>
</dbReference>
<evidence type="ECO:0000259" key="2">
    <source>
        <dbReference type="PROSITE" id="PS51228"/>
    </source>
</evidence>
<dbReference type="InterPro" id="IPR035984">
    <property type="entry name" value="Acyl-CoA-binding_sf"/>
</dbReference>
<dbReference type="GO" id="GO:0005737">
    <property type="term" value="C:cytoplasm"/>
    <property type="evidence" value="ECO:0007669"/>
    <property type="project" value="TreeGrafter"/>
</dbReference>
<evidence type="ECO:0000256" key="1">
    <source>
        <dbReference type="ARBA" id="ARBA00023121"/>
    </source>
</evidence>
<protein>
    <recommendedName>
        <fullName evidence="2">ACB domain-containing protein</fullName>
    </recommendedName>
</protein>
<accession>A0A4U5MDW0</accession>
<dbReference type="InterPro" id="IPR014352">
    <property type="entry name" value="FERM/acyl-CoA-bd_prot_sf"/>
</dbReference>
<keyword evidence="4" id="KW-1185">Reference proteome</keyword>
<dbReference type="Pfam" id="PF00887">
    <property type="entry name" value="ACBP"/>
    <property type="match status" value="1"/>
</dbReference>
<reference evidence="3 4" key="2">
    <citation type="journal article" date="2019" name="G3 (Bethesda)">
        <title>Hybrid Assembly of the Genome of the Entomopathogenic Nematode Steinernema carpocapsae Identifies the X-Chromosome.</title>
        <authorList>
            <person name="Serra L."/>
            <person name="Macchietto M."/>
            <person name="Macias-Munoz A."/>
            <person name="McGill C.J."/>
            <person name="Rodriguez I.M."/>
            <person name="Rodriguez B."/>
            <person name="Murad R."/>
            <person name="Mortazavi A."/>
        </authorList>
    </citation>
    <scope>NUCLEOTIDE SEQUENCE [LARGE SCALE GENOMIC DNA]</scope>
    <source>
        <strain evidence="3 4">ALL</strain>
    </source>
</reference>
<keyword evidence="1" id="KW-0446">Lipid-binding</keyword>
<dbReference type="Gene3D" id="1.20.80.10">
    <property type="match status" value="1"/>
</dbReference>
<dbReference type="OrthoDB" id="71307at2759"/>
<organism evidence="3 4">
    <name type="scientific">Steinernema carpocapsae</name>
    <name type="common">Entomopathogenic nematode</name>
    <dbReference type="NCBI Taxonomy" id="34508"/>
    <lineage>
        <taxon>Eukaryota</taxon>
        <taxon>Metazoa</taxon>
        <taxon>Ecdysozoa</taxon>
        <taxon>Nematoda</taxon>
        <taxon>Chromadorea</taxon>
        <taxon>Rhabditida</taxon>
        <taxon>Tylenchina</taxon>
        <taxon>Panagrolaimomorpha</taxon>
        <taxon>Strongyloidoidea</taxon>
        <taxon>Steinernematidae</taxon>
        <taxon>Steinernema</taxon>
    </lineage>
</organism>
<name>A0A4U5MDW0_STECR</name>
<dbReference type="GO" id="GO:0000062">
    <property type="term" value="F:fatty-acyl-CoA binding"/>
    <property type="evidence" value="ECO:0007669"/>
    <property type="project" value="InterPro"/>
</dbReference>
<dbReference type="SUPFAM" id="SSF47027">
    <property type="entry name" value="Acyl-CoA binding protein"/>
    <property type="match status" value="1"/>
</dbReference>
<reference evidence="3 4" key="1">
    <citation type="journal article" date="2015" name="Genome Biol.">
        <title>Comparative genomics of Steinernema reveals deeply conserved gene regulatory networks.</title>
        <authorList>
            <person name="Dillman A.R."/>
            <person name="Macchietto M."/>
            <person name="Porter C.F."/>
            <person name="Rogers A."/>
            <person name="Williams B."/>
            <person name="Antoshechkin I."/>
            <person name="Lee M.M."/>
            <person name="Goodwin Z."/>
            <person name="Lu X."/>
            <person name="Lewis E.E."/>
            <person name="Goodrich-Blair H."/>
            <person name="Stock S.P."/>
            <person name="Adams B.J."/>
            <person name="Sternberg P.W."/>
            <person name="Mortazavi A."/>
        </authorList>
    </citation>
    <scope>NUCLEOTIDE SEQUENCE [LARGE SCALE GENOMIC DNA]</scope>
    <source>
        <strain evidence="3 4">ALL</strain>
    </source>
</reference>